<proteinExistence type="predicted"/>
<dbReference type="RefSeq" id="WP_075807477.1">
    <property type="nucleotide sequence ID" value="NZ_CP011246.1"/>
</dbReference>
<protein>
    <submittedName>
        <fullName evidence="1">Uncharacterized protein</fullName>
    </submittedName>
</protein>
<accession>A0A8A8ZFA9</accession>
<reference evidence="2" key="2">
    <citation type="submission" date="2020-02" db="EMBL/GenBank/DDBJ databases">
        <title>Unexpected conservation and global transmission of agrobacterial virulence plasmids.</title>
        <authorList>
            <person name="Weisberg A.J."/>
            <person name="Davis E.W. II"/>
            <person name="Tabima J.R."/>
            <person name="Belcher M.S."/>
            <person name="Miller M."/>
            <person name="Kuo C.-H."/>
            <person name="Loper J.E."/>
            <person name="Grunwald N.J."/>
            <person name="Putnam M.L."/>
            <person name="Chang J.H."/>
        </authorList>
    </citation>
    <scope>NUCLEOTIDE SEQUENCE</scope>
    <source>
        <strain evidence="2">Q15/94</strain>
    </source>
</reference>
<name>A0A8A8ZFA9_AGRTU</name>
<dbReference type="EMBL" id="JAAMAY010000028">
    <property type="protein sequence ID" value="NTC29828.1"/>
    <property type="molecule type" value="Genomic_DNA"/>
</dbReference>
<sequence length="95" mass="10670">MKDEQQTSSDHTQIHLAPDEALVLFELLSRWCKESSAPTPSASCFESPAECAVLHGLLAGLEKQLVAPFRADYLDLVKEARRRLQSSWDYPALRV</sequence>
<organism evidence="1 3">
    <name type="scientific">Agrobacterium tumefaciens</name>
    <dbReference type="NCBI Taxonomy" id="358"/>
    <lineage>
        <taxon>Bacteria</taxon>
        <taxon>Pseudomonadati</taxon>
        <taxon>Pseudomonadota</taxon>
        <taxon>Alphaproteobacteria</taxon>
        <taxon>Hyphomicrobiales</taxon>
        <taxon>Rhizobiaceae</taxon>
        <taxon>Rhizobium/Agrobacterium group</taxon>
        <taxon>Agrobacterium</taxon>
        <taxon>Agrobacterium tumefaciens complex</taxon>
    </lineage>
</organism>
<dbReference type="Proteomes" id="UP000702952">
    <property type="component" value="Unassembled WGS sequence"/>
</dbReference>
<dbReference type="Proteomes" id="UP000663946">
    <property type="component" value="Chromosome 1"/>
</dbReference>
<evidence type="ECO:0000313" key="2">
    <source>
        <dbReference type="EMBL" id="QTG13096.1"/>
    </source>
</evidence>
<dbReference type="EMBL" id="CP049216">
    <property type="protein sequence ID" value="QTG13096.1"/>
    <property type="molecule type" value="Genomic_DNA"/>
</dbReference>
<evidence type="ECO:0000313" key="1">
    <source>
        <dbReference type="EMBL" id="NTC29828.1"/>
    </source>
</evidence>
<reference evidence="1" key="1">
    <citation type="journal article" date="2020" name="Science">
        <title>Unexpected conservation and global transmission of agrobacterial virulence plasmids.</title>
        <authorList>
            <person name="Weisberg A.J."/>
            <person name="Davis E.W. 2nd"/>
            <person name="Tabima J."/>
            <person name="Belcher M.S."/>
            <person name="Miller M."/>
            <person name="Kuo C.H."/>
            <person name="Loper J.E."/>
            <person name="Grunwald N.J."/>
            <person name="Putnam M.L."/>
            <person name="Chang J.H."/>
        </authorList>
    </citation>
    <scope>NUCLEOTIDE SEQUENCE</scope>
    <source>
        <strain evidence="1">17-1853-1a</strain>
    </source>
</reference>
<evidence type="ECO:0000313" key="3">
    <source>
        <dbReference type="Proteomes" id="UP000702952"/>
    </source>
</evidence>
<gene>
    <name evidence="1" type="ORF">G6M46_16980</name>
    <name evidence="2" type="ORF">G6M86_07525</name>
</gene>
<dbReference type="AlphaFoldDB" id="A0A8A8ZFA9"/>